<dbReference type="EMBL" id="CP042997">
    <property type="protein sequence ID" value="QEH37685.1"/>
    <property type="molecule type" value="Genomic_DNA"/>
</dbReference>
<accession>A0A5B9WCA9</accession>
<dbReference type="AlphaFoldDB" id="A0A5B9WCA9"/>
<comment type="catalytic activity">
    <reaction evidence="1">
        <text>Hydrolysis of terminal, non-reducing beta-D-glucosyl residues with release of beta-D-glucose.</text>
        <dbReference type="EC" id="3.2.1.21"/>
    </reaction>
</comment>
<dbReference type="Proteomes" id="UP000324233">
    <property type="component" value="Chromosome"/>
</dbReference>
<protein>
    <recommendedName>
        <fullName evidence="3">beta-glucosidase</fullName>
        <ecNumber evidence="3">3.2.1.21</ecNumber>
    </recommendedName>
</protein>
<dbReference type="SUPFAM" id="SSF51445">
    <property type="entry name" value="(Trans)glycosidases"/>
    <property type="match status" value="1"/>
</dbReference>
<dbReference type="PROSITE" id="PS00775">
    <property type="entry name" value="GLYCOSYL_HYDROL_F3"/>
    <property type="match status" value="1"/>
</dbReference>
<dbReference type="InterPro" id="IPR019800">
    <property type="entry name" value="Glyco_hydro_3_AS"/>
</dbReference>
<feature type="chain" id="PRO_5022664498" description="beta-glucosidase" evidence="8">
    <location>
        <begin position="30"/>
        <end position="612"/>
    </location>
</feature>
<dbReference type="SUPFAM" id="SSF52279">
    <property type="entry name" value="Beta-D-glucan exohydrolase, C-terminal domain"/>
    <property type="match status" value="1"/>
</dbReference>
<dbReference type="PANTHER" id="PTHR30620:SF16">
    <property type="entry name" value="LYSOSOMAL BETA GLUCOSIDASE"/>
    <property type="match status" value="1"/>
</dbReference>
<dbReference type="RefSeq" id="WP_148597210.1">
    <property type="nucleotide sequence ID" value="NZ_CP042997.1"/>
</dbReference>
<feature type="signal peptide" evidence="8">
    <location>
        <begin position="1"/>
        <end position="29"/>
    </location>
</feature>
<name>A0A5B9WCA9_9BACT</name>
<evidence type="ECO:0000256" key="6">
    <source>
        <dbReference type="ARBA" id="ARBA00023295"/>
    </source>
</evidence>
<keyword evidence="6 7" id="KW-0326">Glycosidase</keyword>
<dbReference type="Gene3D" id="3.40.50.1700">
    <property type="entry name" value="Glycoside hydrolase family 3 C-terminal domain"/>
    <property type="match status" value="1"/>
</dbReference>
<evidence type="ECO:0000259" key="9">
    <source>
        <dbReference type="Pfam" id="PF00933"/>
    </source>
</evidence>
<dbReference type="InterPro" id="IPR036881">
    <property type="entry name" value="Glyco_hydro_3_C_sf"/>
</dbReference>
<gene>
    <name evidence="11" type="primary">bglX</name>
    <name evidence="11" type="ORF">OJF2_62760</name>
</gene>
<evidence type="ECO:0000313" key="11">
    <source>
        <dbReference type="EMBL" id="QEH37685.1"/>
    </source>
</evidence>
<evidence type="ECO:0000259" key="10">
    <source>
        <dbReference type="Pfam" id="PF01915"/>
    </source>
</evidence>
<dbReference type="InterPro" id="IPR002772">
    <property type="entry name" value="Glyco_hydro_3_C"/>
</dbReference>
<evidence type="ECO:0000256" key="8">
    <source>
        <dbReference type="SAM" id="SignalP"/>
    </source>
</evidence>
<dbReference type="OrthoDB" id="9805821at2"/>
<evidence type="ECO:0000313" key="12">
    <source>
        <dbReference type="Proteomes" id="UP000324233"/>
    </source>
</evidence>
<sequence length="612" mass="64326" precursor="true">MTMTARMVTCLLVWAAALLPMVAGVRACAADDDAAAKKADGWLAAMTLDEKIGQMTQVDFKAFKDLGDITRLSLGSVLCGGNSDPDDITPAGWAKAQDDCQALALKARLKIPLIFGVDAVHGHNNVDGAVIFPHNVGLGASRDPSVVEKAARVTALEMVGTGIRWAFAPCVAVARNERWGRTYESFGERPELAAELGPAAVRGLQGDSLAAADSVLACVKHFVGDGGTTNGVDQGNTECDEAALRQIHLPGYVASIKQGAGSIMASYSSWNGKKLHGHKYLVTDLLKGELGFGGFVVSDWAGVDQLSPDFKAAIDQSINAGVDMVMIPNGPGQKNNYVEFIDKLKELVNEGKVPASRIDDAVRRILLIKARMNLADHPYSDPALKAKVGSAEHREVARDCVRKTLVLLKNDRKVLPLSKSIKKLVVAGPAANDIGIQCGGWTIAWQGKAGDVIHGGTTVLAALKEALGPGVEVVHSADGSGAAGADAAVVVIGERPYAEMFGDRRGGKDLGLPADDLAALKKVREAGIPVATVVFSGRPVLLGPVLESSDAILAAWLPGTEGRGIADVLLGDYKPTAKLPHTWPRSMEQIPCNPEDGAASEALFPFGFGLSY</sequence>
<proteinExistence type="inferred from homology"/>
<evidence type="ECO:0000256" key="1">
    <source>
        <dbReference type="ARBA" id="ARBA00000448"/>
    </source>
</evidence>
<feature type="domain" description="Glycoside hydrolase family 3 N-terminal" evidence="9">
    <location>
        <begin position="47"/>
        <end position="366"/>
    </location>
</feature>
<evidence type="ECO:0000256" key="4">
    <source>
        <dbReference type="ARBA" id="ARBA00022729"/>
    </source>
</evidence>
<feature type="domain" description="Glycoside hydrolase family 3 C-terminal" evidence="10">
    <location>
        <begin position="405"/>
        <end position="612"/>
    </location>
</feature>
<dbReference type="GO" id="GO:0008422">
    <property type="term" value="F:beta-glucosidase activity"/>
    <property type="evidence" value="ECO:0007669"/>
    <property type="project" value="UniProtKB-EC"/>
</dbReference>
<reference evidence="11 12" key="1">
    <citation type="submission" date="2019-08" db="EMBL/GenBank/DDBJ databases">
        <title>Deep-cultivation of Planctomycetes and their phenomic and genomic characterization uncovers novel biology.</title>
        <authorList>
            <person name="Wiegand S."/>
            <person name="Jogler M."/>
            <person name="Boedeker C."/>
            <person name="Pinto D."/>
            <person name="Vollmers J."/>
            <person name="Rivas-Marin E."/>
            <person name="Kohn T."/>
            <person name="Peeters S.H."/>
            <person name="Heuer A."/>
            <person name="Rast P."/>
            <person name="Oberbeckmann S."/>
            <person name="Bunk B."/>
            <person name="Jeske O."/>
            <person name="Meyerdierks A."/>
            <person name="Storesund J.E."/>
            <person name="Kallscheuer N."/>
            <person name="Luecker S."/>
            <person name="Lage O.M."/>
            <person name="Pohl T."/>
            <person name="Merkel B.J."/>
            <person name="Hornburger P."/>
            <person name="Mueller R.-W."/>
            <person name="Bruemmer F."/>
            <person name="Labrenz M."/>
            <person name="Spormann A.M."/>
            <person name="Op den Camp H."/>
            <person name="Overmann J."/>
            <person name="Amann R."/>
            <person name="Jetten M.S.M."/>
            <person name="Mascher T."/>
            <person name="Medema M.H."/>
            <person name="Devos D.P."/>
            <person name="Kaster A.-K."/>
            <person name="Ovreas L."/>
            <person name="Rohde M."/>
            <person name="Galperin M.Y."/>
            <person name="Jogler C."/>
        </authorList>
    </citation>
    <scope>NUCLEOTIDE SEQUENCE [LARGE SCALE GENOMIC DNA]</scope>
    <source>
        <strain evidence="11 12">OJF2</strain>
    </source>
</reference>
<evidence type="ECO:0000256" key="3">
    <source>
        <dbReference type="ARBA" id="ARBA00012744"/>
    </source>
</evidence>
<evidence type="ECO:0000256" key="7">
    <source>
        <dbReference type="RuleBase" id="RU361161"/>
    </source>
</evidence>
<dbReference type="PANTHER" id="PTHR30620">
    <property type="entry name" value="PERIPLASMIC BETA-GLUCOSIDASE-RELATED"/>
    <property type="match status" value="1"/>
</dbReference>
<organism evidence="11 12">
    <name type="scientific">Aquisphaera giovannonii</name>
    <dbReference type="NCBI Taxonomy" id="406548"/>
    <lineage>
        <taxon>Bacteria</taxon>
        <taxon>Pseudomonadati</taxon>
        <taxon>Planctomycetota</taxon>
        <taxon>Planctomycetia</taxon>
        <taxon>Isosphaerales</taxon>
        <taxon>Isosphaeraceae</taxon>
        <taxon>Aquisphaera</taxon>
    </lineage>
</organism>
<keyword evidence="12" id="KW-1185">Reference proteome</keyword>
<dbReference type="Pfam" id="PF01915">
    <property type="entry name" value="Glyco_hydro_3_C"/>
    <property type="match status" value="1"/>
</dbReference>
<evidence type="ECO:0000256" key="5">
    <source>
        <dbReference type="ARBA" id="ARBA00022801"/>
    </source>
</evidence>
<dbReference type="GO" id="GO:0009251">
    <property type="term" value="P:glucan catabolic process"/>
    <property type="evidence" value="ECO:0007669"/>
    <property type="project" value="TreeGrafter"/>
</dbReference>
<dbReference type="PRINTS" id="PR00133">
    <property type="entry name" value="GLHYDRLASE3"/>
</dbReference>
<dbReference type="InterPro" id="IPR017853">
    <property type="entry name" value="GH"/>
</dbReference>
<comment type="similarity">
    <text evidence="2 7">Belongs to the glycosyl hydrolase 3 family.</text>
</comment>
<keyword evidence="4 8" id="KW-0732">Signal</keyword>
<dbReference type="EC" id="3.2.1.21" evidence="3"/>
<dbReference type="InterPro" id="IPR036962">
    <property type="entry name" value="Glyco_hydro_3_N_sf"/>
</dbReference>
<dbReference type="Pfam" id="PF00933">
    <property type="entry name" value="Glyco_hydro_3"/>
    <property type="match status" value="1"/>
</dbReference>
<dbReference type="Gene3D" id="3.20.20.300">
    <property type="entry name" value="Glycoside hydrolase, family 3, N-terminal domain"/>
    <property type="match status" value="1"/>
</dbReference>
<evidence type="ECO:0000256" key="2">
    <source>
        <dbReference type="ARBA" id="ARBA00005336"/>
    </source>
</evidence>
<dbReference type="InterPro" id="IPR001764">
    <property type="entry name" value="Glyco_hydro_3_N"/>
</dbReference>
<keyword evidence="5 7" id="KW-0378">Hydrolase</keyword>
<dbReference type="KEGG" id="agv:OJF2_62760"/>
<dbReference type="InterPro" id="IPR051915">
    <property type="entry name" value="Cellulose_Degrad_GH3"/>
</dbReference>